<evidence type="ECO:0000313" key="2">
    <source>
        <dbReference type="EMBL" id="BBU24890.1"/>
    </source>
</evidence>
<evidence type="ECO:0000256" key="1">
    <source>
        <dbReference type="SAM" id="MobiDB-lite"/>
    </source>
</evidence>
<feature type="region of interest" description="Disordered" evidence="1">
    <location>
        <begin position="1"/>
        <end position="73"/>
    </location>
</feature>
<accession>A0AAD1H5D5</accession>
<sequence>MPIPGNQPGSQTPSDAGDPTAALPTPPPEDSDSDVATEKLNSRGHSGNNADQTRQRRTGSVSAQDLLRREGRF</sequence>
<proteinExistence type="predicted"/>
<dbReference type="AlphaFoldDB" id="A0AAD1H5D5"/>
<dbReference type="Proteomes" id="UP000464624">
    <property type="component" value="Chromosome"/>
</dbReference>
<name>A0AAD1H5D5_MYCXE</name>
<dbReference type="EMBL" id="AP022314">
    <property type="protein sequence ID" value="BBU24890.1"/>
    <property type="molecule type" value="Genomic_DNA"/>
</dbReference>
<organism evidence="2 3">
    <name type="scientific">Mycobacterium xenopi</name>
    <dbReference type="NCBI Taxonomy" id="1789"/>
    <lineage>
        <taxon>Bacteria</taxon>
        <taxon>Bacillati</taxon>
        <taxon>Actinomycetota</taxon>
        <taxon>Actinomycetes</taxon>
        <taxon>Mycobacteriales</taxon>
        <taxon>Mycobacteriaceae</taxon>
        <taxon>Mycobacterium</taxon>
    </lineage>
</organism>
<protein>
    <submittedName>
        <fullName evidence="2">Uncharacterized protein</fullName>
    </submittedName>
</protein>
<feature type="compositionally biased region" description="Polar residues" evidence="1">
    <location>
        <begin position="43"/>
        <end position="63"/>
    </location>
</feature>
<dbReference type="KEGG" id="mxe:MYXE_46800"/>
<reference evidence="2 3" key="1">
    <citation type="submission" date="2019-12" db="EMBL/GenBank/DDBJ databases">
        <title>Complete genome sequence of Mycolicibacterium xenopi str. JCM15661T.</title>
        <authorList>
            <person name="Yoshida M."/>
            <person name="Fukano H."/>
            <person name="Asakura T."/>
            <person name="Hoshino Y."/>
        </authorList>
    </citation>
    <scope>NUCLEOTIDE SEQUENCE [LARGE SCALE GENOMIC DNA]</scope>
    <source>
        <strain evidence="2 3">JCM 15661T</strain>
    </source>
</reference>
<gene>
    <name evidence="2" type="ORF">MYXE_46800</name>
</gene>
<evidence type="ECO:0000313" key="3">
    <source>
        <dbReference type="Proteomes" id="UP000464624"/>
    </source>
</evidence>